<proteinExistence type="inferred from homology"/>
<keyword evidence="6" id="KW-1185">Reference proteome</keyword>
<feature type="compositionally biased region" description="Acidic residues" evidence="3">
    <location>
        <begin position="600"/>
        <end position="673"/>
    </location>
</feature>
<organism evidence="5 6">
    <name type="scientific">Wickerhamomyces pijperi</name>
    <name type="common">Yeast</name>
    <name type="synonym">Pichia pijperi</name>
    <dbReference type="NCBI Taxonomy" id="599730"/>
    <lineage>
        <taxon>Eukaryota</taxon>
        <taxon>Fungi</taxon>
        <taxon>Dikarya</taxon>
        <taxon>Ascomycota</taxon>
        <taxon>Saccharomycotina</taxon>
        <taxon>Saccharomycetes</taxon>
        <taxon>Phaffomycetales</taxon>
        <taxon>Wickerhamomycetaceae</taxon>
        <taxon>Wickerhamomyces</taxon>
    </lineage>
</organism>
<accession>A0A9P8Q0M4</accession>
<dbReference type="AlphaFoldDB" id="A0A9P8Q0M4"/>
<dbReference type="PANTHER" id="PTHR12181:SF12">
    <property type="entry name" value="PHOSPHATIDATE PHOSPHATASE"/>
    <property type="match status" value="1"/>
</dbReference>
<dbReference type="InterPro" id="IPR013209">
    <property type="entry name" value="LNS2"/>
</dbReference>
<comment type="caution">
    <text evidence="5">The sequence shown here is derived from an EMBL/GenBank/DDBJ whole genome shotgun (WGS) entry which is preliminary data.</text>
</comment>
<dbReference type="InterPro" id="IPR023214">
    <property type="entry name" value="HAD_sf"/>
</dbReference>
<dbReference type="InterPro" id="IPR036412">
    <property type="entry name" value="HAD-like_sf"/>
</dbReference>
<evidence type="ECO:0000259" key="4">
    <source>
        <dbReference type="SMART" id="SM00775"/>
    </source>
</evidence>
<dbReference type="Pfam" id="PF24565">
    <property type="entry name" value="Ned1_M"/>
    <property type="match status" value="1"/>
</dbReference>
<feature type="compositionally biased region" description="Polar residues" evidence="3">
    <location>
        <begin position="269"/>
        <end position="278"/>
    </location>
</feature>
<feature type="region of interest" description="Disordered" evidence="3">
    <location>
        <begin position="699"/>
        <end position="718"/>
    </location>
</feature>
<feature type="region of interest" description="Disordered" evidence="3">
    <location>
        <begin position="723"/>
        <end position="746"/>
    </location>
</feature>
<reference evidence="5" key="2">
    <citation type="submission" date="2021-01" db="EMBL/GenBank/DDBJ databases">
        <authorList>
            <person name="Schikora-Tamarit M.A."/>
        </authorList>
    </citation>
    <scope>NUCLEOTIDE SEQUENCE</scope>
    <source>
        <strain evidence="5">CBS2887</strain>
    </source>
</reference>
<dbReference type="Pfam" id="PF08235">
    <property type="entry name" value="LNS2"/>
    <property type="match status" value="1"/>
</dbReference>
<dbReference type="InterPro" id="IPR026058">
    <property type="entry name" value="LIPIN"/>
</dbReference>
<feature type="compositionally biased region" description="Basic and acidic residues" evidence="3">
    <location>
        <begin position="730"/>
        <end position="746"/>
    </location>
</feature>
<comment type="similarity">
    <text evidence="1">Belongs to the lipin family.</text>
</comment>
<sequence length="746" mass="82517">MQYLGRAYDSVSKSWSSINPATLSGAIDIIVVENDQGELSCSPFHVRFGKFQLLRPSQKKVDFIINGKLTNLPMKLGDGGEAFFVFETSRNVHVPQDLITSPVLSASSSPGSSPPSSPTKYDGKSLQEPEFLDISSGAVDNPHPELSLNQSHSPPPSSASAASRSNVSLATSPKDATLERFQNLSRKLTKINIPTKIDNNGDLFLDMNGYKSTDQNTHDSDELIKNLIEEEFGKNVDLKDLVHQDDQGNIKIFSMDDLNSIIGDIQSQDELSPATQPESDISSISSSDLNPSDFANTDSSATTNYVKTLRLTSDQLKFLDLKPGENDISFSVDKGKAVISAKLYLWKQNVPIVISDIDGTITKSDALGHVLTMLGRDWTHPGVAKLFSDIQMNGYNIMYLTARSVGLADTTRSYLRWIDQDGIKVPNGPVILSPDRTIAALKREVILRKPEVFKMACLKDIMNLYGNDSTPFYAGFGNRITDALSYRSISIPSSRIFTINPEGDVHMELLEMAGYRSSYVNINELVDHFFPPVNNAIISSHNNYNDETFTDVNYWRDTIPDLISSESEDEENTKPASAASADRSYMSAGRLTLDDIAENYESADDEDYEPVEDVDDEEDEYYDDENDNDLVRDEDDQEEYSDESEDGSMEEGEDADEEFDEEDDIDAEDDIDGEIASAPLTNTEDATFSPTVLSAKYERHGFNDRSQPSSLALNSDSAQGNFIKASDLIDQEKKQHKEGEGAKTSV</sequence>
<feature type="region of interest" description="Disordered" evidence="3">
    <location>
        <begin position="103"/>
        <end position="174"/>
    </location>
</feature>
<dbReference type="GO" id="GO:0005634">
    <property type="term" value="C:nucleus"/>
    <property type="evidence" value="ECO:0007669"/>
    <property type="project" value="UniProtKB-ARBA"/>
</dbReference>
<evidence type="ECO:0000256" key="3">
    <source>
        <dbReference type="SAM" id="MobiDB-lite"/>
    </source>
</evidence>
<dbReference type="InterPro" id="IPR057124">
    <property type="entry name" value="Ned1-like_M"/>
</dbReference>
<dbReference type="SUPFAM" id="SSF56784">
    <property type="entry name" value="HAD-like"/>
    <property type="match status" value="1"/>
</dbReference>
<dbReference type="FunFam" id="3.40.50.1000:FF:000063">
    <property type="entry name" value="Nuclear elongation and deformation protein"/>
    <property type="match status" value="1"/>
</dbReference>
<evidence type="ECO:0000313" key="5">
    <source>
        <dbReference type="EMBL" id="KAH3682007.1"/>
    </source>
</evidence>
<feature type="domain" description="LNS2/PITP" evidence="4">
    <location>
        <begin position="352"/>
        <end position="508"/>
    </location>
</feature>
<protein>
    <recommendedName>
        <fullName evidence="4">LNS2/PITP domain-containing protein</fullName>
    </recommendedName>
</protein>
<feature type="compositionally biased region" description="Polar residues" evidence="3">
    <location>
        <begin position="704"/>
        <end position="718"/>
    </location>
</feature>
<dbReference type="GO" id="GO:0009062">
    <property type="term" value="P:fatty acid catabolic process"/>
    <property type="evidence" value="ECO:0007669"/>
    <property type="project" value="TreeGrafter"/>
</dbReference>
<dbReference type="Proteomes" id="UP000774326">
    <property type="component" value="Unassembled WGS sequence"/>
</dbReference>
<evidence type="ECO:0000313" key="6">
    <source>
        <dbReference type="Proteomes" id="UP000774326"/>
    </source>
</evidence>
<name>A0A9P8Q0M4_WICPI</name>
<dbReference type="OrthoDB" id="4567at2759"/>
<feature type="region of interest" description="Disordered" evidence="3">
    <location>
        <begin position="269"/>
        <end position="297"/>
    </location>
</feature>
<dbReference type="GO" id="GO:0019432">
    <property type="term" value="P:triglyceride biosynthetic process"/>
    <property type="evidence" value="ECO:0007669"/>
    <property type="project" value="TreeGrafter"/>
</dbReference>
<dbReference type="InterPro" id="IPR031315">
    <property type="entry name" value="LNS2/PITP"/>
</dbReference>
<dbReference type="Pfam" id="PF04571">
    <property type="entry name" value="Lipin_N"/>
    <property type="match status" value="1"/>
</dbReference>
<evidence type="ECO:0000256" key="1">
    <source>
        <dbReference type="ARBA" id="ARBA00005476"/>
    </source>
</evidence>
<dbReference type="EMBL" id="JAEUBG010004067">
    <property type="protein sequence ID" value="KAH3682007.1"/>
    <property type="molecule type" value="Genomic_DNA"/>
</dbReference>
<feature type="compositionally biased region" description="Polar residues" evidence="3">
    <location>
        <begin position="679"/>
        <end position="692"/>
    </location>
</feature>
<dbReference type="SMART" id="SM00775">
    <property type="entry name" value="LNS2"/>
    <property type="match status" value="1"/>
</dbReference>
<gene>
    <name evidence="5" type="ORF">WICPIJ_007026</name>
</gene>
<keyword evidence="2" id="KW-0597">Phosphoprotein</keyword>
<reference evidence="5" key="1">
    <citation type="journal article" date="2021" name="Open Biol.">
        <title>Shared evolutionary footprints suggest mitochondrial oxidative damage underlies multiple complex I losses in fungi.</title>
        <authorList>
            <person name="Schikora-Tamarit M.A."/>
            <person name="Marcet-Houben M."/>
            <person name="Nosek J."/>
            <person name="Gabaldon T."/>
        </authorList>
    </citation>
    <scope>NUCLEOTIDE SEQUENCE</scope>
    <source>
        <strain evidence="5">CBS2887</strain>
    </source>
</reference>
<feature type="compositionally biased region" description="Low complexity" evidence="3">
    <location>
        <begin position="279"/>
        <end position="288"/>
    </location>
</feature>
<dbReference type="GO" id="GO:0008195">
    <property type="term" value="F:phosphatidate phosphatase activity"/>
    <property type="evidence" value="ECO:0007669"/>
    <property type="project" value="TreeGrafter"/>
</dbReference>
<dbReference type="PANTHER" id="PTHR12181">
    <property type="entry name" value="LIPIN"/>
    <property type="match status" value="1"/>
</dbReference>
<dbReference type="Gene3D" id="3.40.50.1000">
    <property type="entry name" value="HAD superfamily/HAD-like"/>
    <property type="match status" value="1"/>
</dbReference>
<evidence type="ECO:0000256" key="2">
    <source>
        <dbReference type="ARBA" id="ARBA00022553"/>
    </source>
</evidence>
<dbReference type="InterPro" id="IPR007651">
    <property type="entry name" value="Lipin_N"/>
</dbReference>
<feature type="region of interest" description="Disordered" evidence="3">
    <location>
        <begin position="600"/>
        <end position="692"/>
    </location>
</feature>